<proteinExistence type="predicted"/>
<comment type="caution">
    <text evidence="3">The sequence shown here is derived from an EMBL/GenBank/DDBJ whole genome shotgun (WGS) entry which is preliminary data.</text>
</comment>
<dbReference type="Pfam" id="PF02894">
    <property type="entry name" value="GFO_IDH_MocA_C"/>
    <property type="match status" value="1"/>
</dbReference>
<dbReference type="EMBL" id="JBFXLQ010000044">
    <property type="protein sequence ID" value="KAL2864101.1"/>
    <property type="molecule type" value="Genomic_DNA"/>
</dbReference>
<accession>A0ABR4LI19</accession>
<dbReference type="InterPro" id="IPR036291">
    <property type="entry name" value="NAD(P)-bd_dom_sf"/>
</dbReference>
<evidence type="ECO:0000259" key="2">
    <source>
        <dbReference type="Pfam" id="PF02894"/>
    </source>
</evidence>
<dbReference type="InterPro" id="IPR051450">
    <property type="entry name" value="Gfo/Idh/MocA_Oxidoreductases"/>
</dbReference>
<dbReference type="InterPro" id="IPR004104">
    <property type="entry name" value="Gfo/Idh/MocA-like_OxRdtase_C"/>
</dbReference>
<evidence type="ECO:0000313" key="4">
    <source>
        <dbReference type="Proteomes" id="UP001610432"/>
    </source>
</evidence>
<protein>
    <recommendedName>
        <fullName evidence="5">Quinate utilization oxidoreductase QutH</fullName>
    </recommendedName>
</protein>
<gene>
    <name evidence="3" type="ORF">BJX67DRAFT_390239</name>
</gene>
<keyword evidence="4" id="KW-1185">Reference proteome</keyword>
<name>A0ABR4LI19_9EURO</name>
<evidence type="ECO:0008006" key="5">
    <source>
        <dbReference type="Google" id="ProtNLM"/>
    </source>
</evidence>
<feature type="domain" description="Gfo/Idh/MocA-like oxidoreductase C-terminal" evidence="2">
    <location>
        <begin position="139"/>
        <end position="364"/>
    </location>
</feature>
<sequence length="385" mass="41615">MNDSKIRVALVGGGTIAPLHAKCLHSSPSCTLTAIIDPFPPGRQLAAKLSVAHFDTVGALLASSEPRPDTYIICVPSDLHVPITKEIIAAASPKTVLLEKPFSTNSASGQDLVEFAEQRACTILVGHHRRHHPAIAAGKEAIQSGKLGTLTAISGLWTIKKPPSYFQSAPWRAHRSKGGGPIWINFVHDIDVIHYWTGSHARKLWAVRTPARRHLRDAAVPETDRVEEGAAITIEFDNGVLGTFLVSDNVSSPFTWEVASGENPLIPQSDMAVGAYRVFGTKGTISIPDGYFWSYPRETTEMKGREAGWHVPIQRDVLQIPGGSPFENQIEHLAKVVRGEEAPRCSAQDGLAAVRVCEAIVQALDRNDGLPILISGHVGITDSKL</sequence>
<dbReference type="PANTHER" id="PTHR43377">
    <property type="entry name" value="BILIVERDIN REDUCTASE A"/>
    <property type="match status" value="1"/>
</dbReference>
<dbReference type="SUPFAM" id="SSF55347">
    <property type="entry name" value="Glyceraldehyde-3-phosphate dehydrogenase-like, C-terminal domain"/>
    <property type="match status" value="1"/>
</dbReference>
<dbReference type="Gene3D" id="3.40.50.720">
    <property type="entry name" value="NAD(P)-binding Rossmann-like Domain"/>
    <property type="match status" value="1"/>
</dbReference>
<dbReference type="Pfam" id="PF01408">
    <property type="entry name" value="GFO_IDH_MocA"/>
    <property type="match status" value="1"/>
</dbReference>
<evidence type="ECO:0000259" key="1">
    <source>
        <dbReference type="Pfam" id="PF01408"/>
    </source>
</evidence>
<dbReference type="SUPFAM" id="SSF51735">
    <property type="entry name" value="NAD(P)-binding Rossmann-fold domains"/>
    <property type="match status" value="1"/>
</dbReference>
<feature type="domain" description="Gfo/Idh/MocA-like oxidoreductase N-terminal" evidence="1">
    <location>
        <begin position="6"/>
        <end position="127"/>
    </location>
</feature>
<dbReference type="Proteomes" id="UP001610432">
    <property type="component" value="Unassembled WGS sequence"/>
</dbReference>
<dbReference type="PANTHER" id="PTHR43377:SF1">
    <property type="entry name" value="BILIVERDIN REDUCTASE A"/>
    <property type="match status" value="1"/>
</dbReference>
<dbReference type="RefSeq" id="XP_070883080.1">
    <property type="nucleotide sequence ID" value="XM_071034610.1"/>
</dbReference>
<evidence type="ECO:0000313" key="3">
    <source>
        <dbReference type="EMBL" id="KAL2864101.1"/>
    </source>
</evidence>
<dbReference type="Gene3D" id="3.30.360.10">
    <property type="entry name" value="Dihydrodipicolinate Reductase, domain 2"/>
    <property type="match status" value="1"/>
</dbReference>
<dbReference type="GeneID" id="98149682"/>
<dbReference type="InterPro" id="IPR000683">
    <property type="entry name" value="Gfo/Idh/MocA-like_OxRdtase_N"/>
</dbReference>
<organism evidence="3 4">
    <name type="scientific">Aspergillus lucknowensis</name>
    <dbReference type="NCBI Taxonomy" id="176173"/>
    <lineage>
        <taxon>Eukaryota</taxon>
        <taxon>Fungi</taxon>
        <taxon>Dikarya</taxon>
        <taxon>Ascomycota</taxon>
        <taxon>Pezizomycotina</taxon>
        <taxon>Eurotiomycetes</taxon>
        <taxon>Eurotiomycetidae</taxon>
        <taxon>Eurotiales</taxon>
        <taxon>Aspergillaceae</taxon>
        <taxon>Aspergillus</taxon>
        <taxon>Aspergillus subgen. Nidulantes</taxon>
    </lineage>
</organism>
<reference evidence="3 4" key="1">
    <citation type="submission" date="2024-07" db="EMBL/GenBank/DDBJ databases">
        <title>Section-level genome sequencing and comparative genomics of Aspergillus sections Usti and Cavernicolus.</title>
        <authorList>
            <consortium name="Lawrence Berkeley National Laboratory"/>
            <person name="Nybo J.L."/>
            <person name="Vesth T.C."/>
            <person name="Theobald S."/>
            <person name="Frisvad J.C."/>
            <person name="Larsen T.O."/>
            <person name="Kjaerboelling I."/>
            <person name="Rothschild-Mancinelli K."/>
            <person name="Lyhne E.K."/>
            <person name="Kogle M.E."/>
            <person name="Barry K."/>
            <person name="Clum A."/>
            <person name="Na H."/>
            <person name="Ledsgaard L."/>
            <person name="Lin J."/>
            <person name="Lipzen A."/>
            <person name="Kuo A."/>
            <person name="Riley R."/>
            <person name="Mondo S."/>
            <person name="Labutti K."/>
            <person name="Haridas S."/>
            <person name="Pangalinan J."/>
            <person name="Salamov A.A."/>
            <person name="Simmons B.A."/>
            <person name="Magnuson J.K."/>
            <person name="Chen J."/>
            <person name="Drula E."/>
            <person name="Henrissat B."/>
            <person name="Wiebenga A."/>
            <person name="Lubbers R.J."/>
            <person name="Gomes A.C."/>
            <person name="Macurrencykelacurrency M.R."/>
            <person name="Stajich J."/>
            <person name="Grigoriev I.V."/>
            <person name="Mortensen U.H."/>
            <person name="De Vries R.P."/>
            <person name="Baker S.E."/>
            <person name="Andersen M.R."/>
        </authorList>
    </citation>
    <scope>NUCLEOTIDE SEQUENCE [LARGE SCALE GENOMIC DNA]</scope>
    <source>
        <strain evidence="3 4">CBS 449.75</strain>
    </source>
</reference>